<dbReference type="EMBL" id="CVRI01000040">
    <property type="protein sequence ID" value="CRK95070.1"/>
    <property type="molecule type" value="Genomic_DNA"/>
</dbReference>
<dbReference type="AlphaFoldDB" id="A0A1J1I7Z1"/>
<organism evidence="1 2">
    <name type="scientific">Clunio marinus</name>
    <dbReference type="NCBI Taxonomy" id="568069"/>
    <lineage>
        <taxon>Eukaryota</taxon>
        <taxon>Metazoa</taxon>
        <taxon>Ecdysozoa</taxon>
        <taxon>Arthropoda</taxon>
        <taxon>Hexapoda</taxon>
        <taxon>Insecta</taxon>
        <taxon>Pterygota</taxon>
        <taxon>Neoptera</taxon>
        <taxon>Endopterygota</taxon>
        <taxon>Diptera</taxon>
        <taxon>Nematocera</taxon>
        <taxon>Chironomoidea</taxon>
        <taxon>Chironomidae</taxon>
        <taxon>Clunio</taxon>
    </lineage>
</organism>
<sequence length="21" mass="2557">MEIILKIMLKKKESLKINKKK</sequence>
<accession>A0A1J1I7Z1</accession>
<evidence type="ECO:0000313" key="2">
    <source>
        <dbReference type="Proteomes" id="UP000183832"/>
    </source>
</evidence>
<name>A0A1J1I7Z1_9DIPT</name>
<gene>
    <name evidence="1" type="ORF">CLUMA_CG008548</name>
</gene>
<dbReference type="Proteomes" id="UP000183832">
    <property type="component" value="Unassembled WGS sequence"/>
</dbReference>
<feature type="non-terminal residue" evidence="1">
    <location>
        <position position="21"/>
    </location>
</feature>
<proteinExistence type="predicted"/>
<reference evidence="1 2" key="1">
    <citation type="submission" date="2015-04" db="EMBL/GenBank/DDBJ databases">
        <authorList>
            <person name="Syromyatnikov M.Y."/>
            <person name="Popov V.N."/>
        </authorList>
    </citation>
    <scope>NUCLEOTIDE SEQUENCE [LARGE SCALE GENOMIC DNA]</scope>
</reference>
<keyword evidence="2" id="KW-1185">Reference proteome</keyword>
<protein>
    <submittedName>
        <fullName evidence="1">CLUMA_CG008548, isoform A</fullName>
    </submittedName>
</protein>
<evidence type="ECO:0000313" key="1">
    <source>
        <dbReference type="EMBL" id="CRK95070.1"/>
    </source>
</evidence>